<keyword evidence="6 9" id="KW-0472">Membrane</keyword>
<evidence type="ECO:0000256" key="2">
    <source>
        <dbReference type="ARBA" id="ARBA00022448"/>
    </source>
</evidence>
<comment type="subcellular location">
    <subcellularLocation>
        <location evidence="1">Cell membrane</location>
        <topology evidence="1">Multi-pass membrane protein</topology>
    </subcellularLocation>
</comment>
<protein>
    <submittedName>
        <fullName evidence="11">Related to transporter protein</fullName>
    </submittedName>
</protein>
<evidence type="ECO:0000256" key="8">
    <source>
        <dbReference type="SAM" id="MobiDB-lite"/>
    </source>
</evidence>
<dbReference type="PANTHER" id="PTHR43791:SF39">
    <property type="entry name" value="TRANSPORTER LIZ1_SEO1, PUTATIVE (AFU_ORTHOLOGUE AFUA_3G00980)-RELATED"/>
    <property type="match status" value="1"/>
</dbReference>
<dbReference type="SUPFAM" id="SSF103473">
    <property type="entry name" value="MFS general substrate transporter"/>
    <property type="match status" value="1"/>
</dbReference>
<evidence type="ECO:0000256" key="3">
    <source>
        <dbReference type="ARBA" id="ARBA00022475"/>
    </source>
</evidence>
<keyword evidence="5 9" id="KW-1133">Transmembrane helix</keyword>
<feature type="region of interest" description="Disordered" evidence="8">
    <location>
        <begin position="487"/>
        <end position="508"/>
    </location>
</feature>
<evidence type="ECO:0000256" key="4">
    <source>
        <dbReference type="ARBA" id="ARBA00022692"/>
    </source>
</evidence>
<organism evidence="11 12">
    <name type="scientific">Phialocephala subalpina</name>
    <dbReference type="NCBI Taxonomy" id="576137"/>
    <lineage>
        <taxon>Eukaryota</taxon>
        <taxon>Fungi</taxon>
        <taxon>Dikarya</taxon>
        <taxon>Ascomycota</taxon>
        <taxon>Pezizomycotina</taxon>
        <taxon>Leotiomycetes</taxon>
        <taxon>Helotiales</taxon>
        <taxon>Mollisiaceae</taxon>
        <taxon>Phialocephala</taxon>
        <taxon>Phialocephala fortinii species complex</taxon>
    </lineage>
</organism>
<proteinExistence type="inferred from homology"/>
<feature type="transmembrane region" description="Helical" evidence="9">
    <location>
        <begin position="358"/>
        <end position="378"/>
    </location>
</feature>
<dbReference type="InterPro" id="IPR011701">
    <property type="entry name" value="MFS"/>
</dbReference>
<dbReference type="InterPro" id="IPR036259">
    <property type="entry name" value="MFS_trans_sf"/>
</dbReference>
<feature type="transmembrane region" description="Helical" evidence="9">
    <location>
        <begin position="450"/>
        <end position="471"/>
    </location>
</feature>
<evidence type="ECO:0000256" key="1">
    <source>
        <dbReference type="ARBA" id="ARBA00004651"/>
    </source>
</evidence>
<dbReference type="Proteomes" id="UP000184330">
    <property type="component" value="Unassembled WGS sequence"/>
</dbReference>
<dbReference type="AlphaFoldDB" id="A0A1L7WGZ7"/>
<evidence type="ECO:0000256" key="6">
    <source>
        <dbReference type="ARBA" id="ARBA00023136"/>
    </source>
</evidence>
<evidence type="ECO:0000313" key="12">
    <source>
        <dbReference type="Proteomes" id="UP000184330"/>
    </source>
</evidence>
<feature type="transmembrane region" description="Helical" evidence="9">
    <location>
        <begin position="218"/>
        <end position="238"/>
    </location>
</feature>
<keyword evidence="12" id="KW-1185">Reference proteome</keyword>
<feature type="transmembrane region" description="Helical" evidence="9">
    <location>
        <begin position="184"/>
        <end position="206"/>
    </location>
</feature>
<dbReference type="Pfam" id="PF07690">
    <property type="entry name" value="MFS_1"/>
    <property type="match status" value="1"/>
</dbReference>
<evidence type="ECO:0000313" key="11">
    <source>
        <dbReference type="EMBL" id="CZR52033.1"/>
    </source>
</evidence>
<dbReference type="OrthoDB" id="3639251at2759"/>
<feature type="transmembrane region" description="Helical" evidence="9">
    <location>
        <begin position="384"/>
        <end position="404"/>
    </location>
</feature>
<dbReference type="FunFam" id="1.20.1250.20:FF:000386">
    <property type="entry name" value="MFS general substrate transporter"/>
    <property type="match status" value="1"/>
</dbReference>
<keyword evidence="3" id="KW-1003">Cell membrane</keyword>
<keyword evidence="2" id="KW-0813">Transport</keyword>
<dbReference type="InterPro" id="IPR020846">
    <property type="entry name" value="MFS_dom"/>
</dbReference>
<feature type="domain" description="Major facilitator superfamily (MFS) profile" evidence="10">
    <location>
        <begin position="57"/>
        <end position="475"/>
    </location>
</feature>
<feature type="transmembrane region" description="Helical" evidence="9">
    <location>
        <begin position="328"/>
        <end position="346"/>
    </location>
</feature>
<keyword evidence="4 9" id="KW-0812">Transmembrane</keyword>
<feature type="transmembrane region" description="Helical" evidence="9">
    <location>
        <begin position="416"/>
        <end position="438"/>
    </location>
</feature>
<gene>
    <name evidence="11" type="ORF">PAC_01910</name>
</gene>
<name>A0A1L7WGZ7_9HELO</name>
<comment type="similarity">
    <text evidence="7">Belongs to the major facilitator superfamily. Allantoate permease family.</text>
</comment>
<evidence type="ECO:0000256" key="7">
    <source>
        <dbReference type="ARBA" id="ARBA00037968"/>
    </source>
</evidence>
<dbReference type="GO" id="GO:0005886">
    <property type="term" value="C:plasma membrane"/>
    <property type="evidence" value="ECO:0007669"/>
    <property type="project" value="UniProtKB-SubCell"/>
</dbReference>
<dbReference type="GO" id="GO:0022857">
    <property type="term" value="F:transmembrane transporter activity"/>
    <property type="evidence" value="ECO:0007669"/>
    <property type="project" value="InterPro"/>
</dbReference>
<evidence type="ECO:0000256" key="9">
    <source>
        <dbReference type="SAM" id="Phobius"/>
    </source>
</evidence>
<sequence length="508" mass="57313">MALDEKNVVLDTSRLEEIATPALIQAKPKKTWASYIWDTFDKSPEERRFLFKLDAAILTFASLGYFIKYLDQANISNAFVSGMKEDLSLFGNQLNYMTTAWTVGYVVGQIPSNMLLTRIRPSIWIPACEVIWTVLTMCLSKCNTATQIYVLRFFVGLAESAFYPGMQYVIGSWYRKDELAKRSCIFHTSSALGTMFSGYLMAAVYHLEGKGGLRGWQWLFIIDGVISLPVAIGGFFILPDVPEITKAWYLKPEEIEYSKQRMLLEGREQRRPYTKAKFAKIFKSWHIYLLSLLYIFFNNGAAGATPVFAQYLKDSKKPKYTVSQINVYPTGTNAVQVVSTLAYAWISDSVLNGARWPPIVFGGIMNIMCYVSLAIWSIPVGWKWACYYIMGTGFGLSGLCMAWAHEICGEDNEERALVVGSMNEMAYVLQAWLPLLIWQQVDAPNYQKGFITISAFGVLLIVTAFTIRYLWHKELLRKGRDSHFDAGESVGESVSGNKQAGGVLVKDE</sequence>
<dbReference type="PANTHER" id="PTHR43791">
    <property type="entry name" value="PERMEASE-RELATED"/>
    <property type="match status" value="1"/>
</dbReference>
<feature type="transmembrane region" description="Helical" evidence="9">
    <location>
        <begin position="287"/>
        <end position="308"/>
    </location>
</feature>
<dbReference type="Gene3D" id="1.20.1250.20">
    <property type="entry name" value="MFS general substrate transporter like domains"/>
    <property type="match status" value="2"/>
</dbReference>
<dbReference type="FunFam" id="1.20.1250.20:FF:000065">
    <property type="entry name" value="Putative MFS pantothenate transporter"/>
    <property type="match status" value="1"/>
</dbReference>
<dbReference type="EMBL" id="FJOG01000002">
    <property type="protein sequence ID" value="CZR52033.1"/>
    <property type="molecule type" value="Genomic_DNA"/>
</dbReference>
<reference evidence="11 12" key="1">
    <citation type="submission" date="2016-03" db="EMBL/GenBank/DDBJ databases">
        <authorList>
            <person name="Ploux O."/>
        </authorList>
    </citation>
    <scope>NUCLEOTIDE SEQUENCE [LARGE SCALE GENOMIC DNA]</scope>
    <source>
        <strain evidence="11 12">UAMH 11012</strain>
    </source>
</reference>
<dbReference type="PROSITE" id="PS50850">
    <property type="entry name" value="MFS"/>
    <property type="match status" value="1"/>
</dbReference>
<evidence type="ECO:0000259" key="10">
    <source>
        <dbReference type="PROSITE" id="PS50850"/>
    </source>
</evidence>
<accession>A0A1L7WGZ7</accession>
<evidence type="ECO:0000256" key="5">
    <source>
        <dbReference type="ARBA" id="ARBA00022989"/>
    </source>
</evidence>